<dbReference type="InterPro" id="IPR011706">
    <property type="entry name" value="Cu-oxidase_C"/>
</dbReference>
<accession>A0A1N6J998</accession>
<evidence type="ECO:0000259" key="4">
    <source>
        <dbReference type="Pfam" id="PF07732"/>
    </source>
</evidence>
<dbReference type="Proteomes" id="UP000185062">
    <property type="component" value="Unassembled WGS sequence"/>
</dbReference>
<evidence type="ECO:0000259" key="3">
    <source>
        <dbReference type="Pfam" id="PF07731"/>
    </source>
</evidence>
<reference evidence="5 6" key="1">
    <citation type="submission" date="2016-12" db="EMBL/GenBank/DDBJ databases">
        <authorList>
            <person name="Song W.-J."/>
            <person name="Kurnit D.M."/>
        </authorList>
    </citation>
    <scope>NUCLEOTIDE SEQUENCE [LARGE SCALE GENOMIC DNA]</scope>
    <source>
        <strain evidence="5 6">ATCC 49181</strain>
    </source>
</reference>
<name>A0A1N6J998_9PROT</name>
<evidence type="ECO:0000256" key="2">
    <source>
        <dbReference type="ARBA" id="ARBA00023002"/>
    </source>
</evidence>
<dbReference type="GO" id="GO:0016491">
    <property type="term" value="F:oxidoreductase activity"/>
    <property type="evidence" value="ECO:0007669"/>
    <property type="project" value="UniProtKB-KW"/>
</dbReference>
<dbReference type="SUPFAM" id="SSF49503">
    <property type="entry name" value="Cupredoxins"/>
    <property type="match status" value="2"/>
</dbReference>
<dbReference type="Gene3D" id="2.60.40.420">
    <property type="entry name" value="Cupredoxins - blue copper proteins"/>
    <property type="match status" value="2"/>
</dbReference>
<dbReference type="GO" id="GO:0005507">
    <property type="term" value="F:copper ion binding"/>
    <property type="evidence" value="ECO:0007669"/>
    <property type="project" value="InterPro"/>
</dbReference>
<proteinExistence type="predicted"/>
<evidence type="ECO:0000313" key="6">
    <source>
        <dbReference type="Proteomes" id="UP000185062"/>
    </source>
</evidence>
<protein>
    <submittedName>
        <fullName evidence="5">Multicopper oxidase</fullName>
    </submittedName>
</protein>
<evidence type="ECO:0000313" key="5">
    <source>
        <dbReference type="EMBL" id="SIO40813.1"/>
    </source>
</evidence>
<organism evidence="5 6">
    <name type="scientific">Nitrosomonas cryotolerans ATCC 49181</name>
    <dbReference type="NCBI Taxonomy" id="1131553"/>
    <lineage>
        <taxon>Bacteria</taxon>
        <taxon>Pseudomonadati</taxon>
        <taxon>Pseudomonadota</taxon>
        <taxon>Betaproteobacteria</taxon>
        <taxon>Nitrosomonadales</taxon>
        <taxon>Nitrosomonadaceae</taxon>
        <taxon>Nitrosomonas</taxon>
    </lineage>
</organism>
<dbReference type="PANTHER" id="PTHR11709">
    <property type="entry name" value="MULTI-COPPER OXIDASE"/>
    <property type="match status" value="1"/>
</dbReference>
<keyword evidence="2" id="KW-0560">Oxidoreductase</keyword>
<dbReference type="AlphaFoldDB" id="A0A1N6J998"/>
<dbReference type="InterPro" id="IPR008972">
    <property type="entry name" value="Cupredoxin"/>
</dbReference>
<dbReference type="InterPro" id="IPR033138">
    <property type="entry name" value="Cu_oxidase_CS"/>
</dbReference>
<keyword evidence="6" id="KW-1185">Reference proteome</keyword>
<dbReference type="RefSeq" id="WP_028460787.1">
    <property type="nucleotide sequence ID" value="NZ_FSRO01000001.1"/>
</dbReference>
<feature type="domain" description="Plastocyanin-like" evidence="4">
    <location>
        <begin position="89"/>
        <end position="191"/>
    </location>
</feature>
<evidence type="ECO:0000256" key="1">
    <source>
        <dbReference type="ARBA" id="ARBA00022723"/>
    </source>
</evidence>
<dbReference type="PROSITE" id="PS00079">
    <property type="entry name" value="MULTICOPPER_OXIDASE1"/>
    <property type="match status" value="1"/>
</dbReference>
<dbReference type="eggNOG" id="COG2132">
    <property type="taxonomic scope" value="Bacteria"/>
</dbReference>
<dbReference type="EMBL" id="FSRO01000001">
    <property type="protein sequence ID" value="SIO40813.1"/>
    <property type="molecule type" value="Genomic_DNA"/>
</dbReference>
<dbReference type="STRING" id="44575.SAMN05216419_10039"/>
<feature type="domain" description="Plastocyanin-like" evidence="3">
    <location>
        <begin position="224"/>
        <end position="324"/>
    </location>
</feature>
<dbReference type="PROSITE" id="PS00080">
    <property type="entry name" value="MULTICOPPER_OXIDASE2"/>
    <property type="match status" value="1"/>
</dbReference>
<dbReference type="InterPro" id="IPR002355">
    <property type="entry name" value="Cu_oxidase_Cu_BS"/>
</dbReference>
<dbReference type="Pfam" id="PF07731">
    <property type="entry name" value="Cu-oxidase_2"/>
    <property type="match status" value="1"/>
</dbReference>
<dbReference type="Pfam" id="PF07732">
    <property type="entry name" value="Cu-oxidase_3"/>
    <property type="match status" value="1"/>
</dbReference>
<keyword evidence="1" id="KW-0479">Metal-binding</keyword>
<dbReference type="PANTHER" id="PTHR11709:SF486">
    <property type="entry name" value="MULTICOPPER OXIDASE"/>
    <property type="match status" value="1"/>
</dbReference>
<dbReference type="InterPro" id="IPR045087">
    <property type="entry name" value="Cu-oxidase_fam"/>
</dbReference>
<sequence length="327" mass="36925">MNFHHASRILAIFSIAIFFSLPLEAATREYWVAAEKLSWDYAPSKKNLINPDETLGVWGQTRIYTKYRYIGYTDSTYTQPVSQPEWMGILGPQLRAVVGDTIKVHFLNKTDRALSMHPHGVLYDKDSEGADGGKGASIPPGESYTYTWVVDKDAGPGPDDPSSIVWLYHSHVMAEEEMNLGLVGTIIVTQKDRARSASDLKPQDIDQEFTALFMIFNEENDEESGLKHTINGRIFGNLKGYETNLNERVRWHLVALGNEVDNHTVHWHAQTVLKHGHRTDVIEVLPASMVSVDMTPRSPGNWLFHCHVNDHMIAGMSTRWHVNTNSD</sequence>
<gene>
    <name evidence="5" type="ORF">SAMN02743940_2410</name>
</gene>
<dbReference type="InterPro" id="IPR011707">
    <property type="entry name" value="Cu-oxidase-like_N"/>
</dbReference>